<evidence type="ECO:0000256" key="12">
    <source>
        <dbReference type="SAM" id="MobiDB-lite"/>
    </source>
</evidence>
<keyword evidence="4 13" id="KW-0812">Transmembrane</keyword>
<evidence type="ECO:0000256" key="8">
    <source>
        <dbReference type="ARBA" id="ARBA00022989"/>
    </source>
</evidence>
<evidence type="ECO:0000256" key="4">
    <source>
        <dbReference type="ARBA" id="ARBA00022692"/>
    </source>
</evidence>
<accession>A0AAV2TGY2</accession>
<keyword evidence="3" id="KW-0597">Phosphoprotein</keyword>
<keyword evidence="11" id="KW-0676">Redox-active center</keyword>
<keyword evidence="7" id="KW-0249">Electron transport</keyword>
<evidence type="ECO:0000256" key="13">
    <source>
        <dbReference type="SAM" id="Phobius"/>
    </source>
</evidence>
<keyword evidence="5 14" id="KW-0732">Signal</keyword>
<dbReference type="InterPro" id="IPR013766">
    <property type="entry name" value="Thioredoxin_domain"/>
</dbReference>
<dbReference type="InterPro" id="IPR052454">
    <property type="entry name" value="TMX_domain-containing"/>
</dbReference>
<protein>
    <recommendedName>
        <fullName evidence="15">Thioredoxin domain-containing protein</fullName>
    </recommendedName>
</protein>
<feature type="signal peptide" evidence="14">
    <location>
        <begin position="1"/>
        <end position="18"/>
    </location>
</feature>
<feature type="region of interest" description="Disordered" evidence="12">
    <location>
        <begin position="215"/>
        <end position="259"/>
    </location>
</feature>
<feature type="chain" id="PRO_5043584668" description="Thioredoxin domain-containing protein" evidence="14">
    <location>
        <begin position="19"/>
        <end position="259"/>
    </location>
</feature>
<organism evidence="16 17">
    <name type="scientific">Calicophoron daubneyi</name>
    <name type="common">Rumen fluke</name>
    <name type="synonym">Paramphistomum daubneyi</name>
    <dbReference type="NCBI Taxonomy" id="300641"/>
    <lineage>
        <taxon>Eukaryota</taxon>
        <taxon>Metazoa</taxon>
        <taxon>Spiralia</taxon>
        <taxon>Lophotrochozoa</taxon>
        <taxon>Platyhelminthes</taxon>
        <taxon>Trematoda</taxon>
        <taxon>Digenea</taxon>
        <taxon>Plagiorchiida</taxon>
        <taxon>Pronocephalata</taxon>
        <taxon>Paramphistomoidea</taxon>
        <taxon>Paramphistomidae</taxon>
        <taxon>Calicophoron</taxon>
    </lineage>
</organism>
<name>A0AAV2TGY2_CALDB</name>
<dbReference type="InterPro" id="IPR017937">
    <property type="entry name" value="Thioredoxin_CS"/>
</dbReference>
<evidence type="ECO:0000256" key="9">
    <source>
        <dbReference type="ARBA" id="ARBA00023136"/>
    </source>
</evidence>
<dbReference type="GO" id="GO:0015036">
    <property type="term" value="F:disulfide oxidoreductase activity"/>
    <property type="evidence" value="ECO:0007669"/>
    <property type="project" value="TreeGrafter"/>
</dbReference>
<evidence type="ECO:0000259" key="15">
    <source>
        <dbReference type="PROSITE" id="PS51352"/>
    </source>
</evidence>
<keyword evidence="8 13" id="KW-1133">Transmembrane helix</keyword>
<keyword evidence="9 13" id="KW-0472">Membrane</keyword>
<evidence type="ECO:0000313" key="16">
    <source>
        <dbReference type="EMBL" id="CAL5135708.1"/>
    </source>
</evidence>
<dbReference type="EMBL" id="CAXLJL010000267">
    <property type="protein sequence ID" value="CAL5135708.1"/>
    <property type="molecule type" value="Genomic_DNA"/>
</dbReference>
<evidence type="ECO:0000256" key="5">
    <source>
        <dbReference type="ARBA" id="ARBA00022729"/>
    </source>
</evidence>
<keyword evidence="2" id="KW-0813">Transport</keyword>
<dbReference type="PANTHER" id="PTHR46107">
    <property type="entry name" value="DUMPY: SHORTER THAN WILD-TYPE"/>
    <property type="match status" value="1"/>
</dbReference>
<sequence length="259" mass="29794">MNFFPRVVLLIVLSTCSAEVVQIGSNNWTQTFEGEWLVEFYAPWCPACRQFGPILEEISNDQHVTARIAAVDVTENPVLSFVFFVYRLPSIFYAKDGLFREYDGPRMKDNVYDYLVKREYLSQTPIPWYYSPSSFHMGLFFRFMELGMVITHIHQYLLDTGFPTWLSFITIGLATILFGTLLGSVLVIIFDCFFPPRPQILRLFSRKKKVSNGPAYNLNEKREDESPIDAELPVDGSGESNDVQDQDLRRRAVAQPSTE</sequence>
<dbReference type="SUPFAM" id="SSF52833">
    <property type="entry name" value="Thioredoxin-like"/>
    <property type="match status" value="1"/>
</dbReference>
<dbReference type="InterPro" id="IPR036249">
    <property type="entry name" value="Thioredoxin-like_sf"/>
</dbReference>
<dbReference type="Gene3D" id="3.40.30.10">
    <property type="entry name" value="Glutaredoxin"/>
    <property type="match status" value="1"/>
</dbReference>
<dbReference type="PANTHER" id="PTHR46107:SF3">
    <property type="entry name" value="THIOREDOXIN DOMAIN-CONTAINING PROTEIN"/>
    <property type="match status" value="1"/>
</dbReference>
<dbReference type="AlphaFoldDB" id="A0AAV2TGY2"/>
<feature type="transmembrane region" description="Helical" evidence="13">
    <location>
        <begin position="165"/>
        <end position="194"/>
    </location>
</feature>
<evidence type="ECO:0000256" key="1">
    <source>
        <dbReference type="ARBA" id="ARBA00004115"/>
    </source>
</evidence>
<dbReference type="GO" id="GO:0005789">
    <property type="term" value="C:endoplasmic reticulum membrane"/>
    <property type="evidence" value="ECO:0007669"/>
    <property type="project" value="UniProtKB-SubCell"/>
</dbReference>
<evidence type="ECO:0000256" key="14">
    <source>
        <dbReference type="SAM" id="SignalP"/>
    </source>
</evidence>
<reference evidence="16" key="1">
    <citation type="submission" date="2024-06" db="EMBL/GenBank/DDBJ databases">
        <authorList>
            <person name="Liu X."/>
            <person name="Lenzi L."/>
            <person name="Haldenby T S."/>
            <person name="Uol C."/>
        </authorList>
    </citation>
    <scope>NUCLEOTIDE SEQUENCE</scope>
</reference>
<evidence type="ECO:0000256" key="3">
    <source>
        <dbReference type="ARBA" id="ARBA00022553"/>
    </source>
</evidence>
<proteinExistence type="predicted"/>
<gene>
    <name evidence="16" type="ORF">CDAUBV1_LOCUS9828</name>
</gene>
<evidence type="ECO:0000256" key="2">
    <source>
        <dbReference type="ARBA" id="ARBA00022448"/>
    </source>
</evidence>
<keyword evidence="6" id="KW-0256">Endoplasmic reticulum</keyword>
<comment type="subcellular location">
    <subcellularLocation>
        <location evidence="1">Endoplasmic reticulum membrane</location>
        <topology evidence="1">Single-pass type I membrane protein</topology>
    </subcellularLocation>
</comment>
<evidence type="ECO:0000313" key="17">
    <source>
        <dbReference type="Proteomes" id="UP001497525"/>
    </source>
</evidence>
<evidence type="ECO:0000256" key="10">
    <source>
        <dbReference type="ARBA" id="ARBA00023157"/>
    </source>
</evidence>
<dbReference type="PROSITE" id="PS00194">
    <property type="entry name" value="THIOREDOXIN_1"/>
    <property type="match status" value="1"/>
</dbReference>
<evidence type="ECO:0000256" key="7">
    <source>
        <dbReference type="ARBA" id="ARBA00022982"/>
    </source>
</evidence>
<dbReference type="PROSITE" id="PS51352">
    <property type="entry name" value="THIOREDOXIN_2"/>
    <property type="match status" value="1"/>
</dbReference>
<keyword evidence="10" id="KW-1015">Disulfide bond</keyword>
<evidence type="ECO:0000256" key="6">
    <source>
        <dbReference type="ARBA" id="ARBA00022824"/>
    </source>
</evidence>
<dbReference type="Pfam" id="PF00085">
    <property type="entry name" value="Thioredoxin"/>
    <property type="match status" value="1"/>
</dbReference>
<evidence type="ECO:0000256" key="11">
    <source>
        <dbReference type="ARBA" id="ARBA00023284"/>
    </source>
</evidence>
<dbReference type="Proteomes" id="UP001497525">
    <property type="component" value="Unassembled WGS sequence"/>
</dbReference>
<comment type="caution">
    <text evidence="16">The sequence shown here is derived from an EMBL/GenBank/DDBJ whole genome shotgun (WGS) entry which is preliminary data.</text>
</comment>
<feature type="domain" description="Thioredoxin" evidence="15">
    <location>
        <begin position="9"/>
        <end position="121"/>
    </location>
</feature>